<evidence type="ECO:0000313" key="2">
    <source>
        <dbReference type="EMBL" id="KAG5192243.1"/>
    </source>
</evidence>
<evidence type="ECO:0000313" key="3">
    <source>
        <dbReference type="Proteomes" id="UP000664859"/>
    </source>
</evidence>
<gene>
    <name evidence="2" type="ORF">JKP88DRAFT_293917</name>
</gene>
<feature type="region of interest" description="Disordered" evidence="1">
    <location>
        <begin position="118"/>
        <end position="143"/>
    </location>
</feature>
<comment type="caution">
    <text evidence="2">The sequence shown here is derived from an EMBL/GenBank/DDBJ whole genome shotgun (WGS) entry which is preliminary data.</text>
</comment>
<protein>
    <recommendedName>
        <fullName evidence="4">AAA+ ATPase domain-containing protein</fullName>
    </recommendedName>
</protein>
<feature type="region of interest" description="Disordered" evidence="1">
    <location>
        <begin position="283"/>
        <end position="331"/>
    </location>
</feature>
<dbReference type="Proteomes" id="UP000664859">
    <property type="component" value="Unassembled WGS sequence"/>
</dbReference>
<organism evidence="2 3">
    <name type="scientific">Tribonema minus</name>
    <dbReference type="NCBI Taxonomy" id="303371"/>
    <lineage>
        <taxon>Eukaryota</taxon>
        <taxon>Sar</taxon>
        <taxon>Stramenopiles</taxon>
        <taxon>Ochrophyta</taxon>
        <taxon>PX clade</taxon>
        <taxon>Xanthophyceae</taxon>
        <taxon>Tribonematales</taxon>
        <taxon>Tribonemataceae</taxon>
        <taxon>Tribonema</taxon>
    </lineage>
</organism>
<dbReference type="Gene3D" id="3.40.50.300">
    <property type="entry name" value="P-loop containing nucleotide triphosphate hydrolases"/>
    <property type="match status" value="1"/>
</dbReference>
<dbReference type="EMBL" id="JAFCMP010000009">
    <property type="protein sequence ID" value="KAG5192243.1"/>
    <property type="molecule type" value="Genomic_DNA"/>
</dbReference>
<evidence type="ECO:0000256" key="1">
    <source>
        <dbReference type="SAM" id="MobiDB-lite"/>
    </source>
</evidence>
<keyword evidence="3" id="KW-1185">Reference proteome</keyword>
<dbReference type="SUPFAM" id="SSF52540">
    <property type="entry name" value="P-loop containing nucleoside triphosphate hydrolases"/>
    <property type="match status" value="1"/>
</dbReference>
<dbReference type="OrthoDB" id="2316594at2759"/>
<proteinExistence type="predicted"/>
<accession>A0A835ZP92</accession>
<reference evidence="2" key="1">
    <citation type="submission" date="2021-02" db="EMBL/GenBank/DDBJ databases">
        <title>First Annotated Genome of the Yellow-green Alga Tribonema minus.</title>
        <authorList>
            <person name="Mahan K.M."/>
        </authorList>
    </citation>
    <scope>NUCLEOTIDE SEQUENCE</scope>
    <source>
        <strain evidence="2">UTEX B ZZ1240</strain>
    </source>
</reference>
<name>A0A835ZP92_9STRA</name>
<evidence type="ECO:0008006" key="4">
    <source>
        <dbReference type="Google" id="ProtNLM"/>
    </source>
</evidence>
<sequence length="650" mass="68408">MPTLQQFQIQLVRVVEAAGRDGVLLPQVTQVVVVDGYPLNKQQYNFFGYAKLRGFIDDVPELMLWPNAADPSHVVMRGARRPVQAKKQPPPVNAFKEHSVASPPLQLTWLRQPAAPATADHFPSLPTHNAHADALQGDDQDNNTRTTLSAAVIDFSSVRTPAPSLFQVKGMLRSPPMTGAVIGNNQPTAAQWGLLGVLDGAKAGTWAAERVFMNTADPFCSVIVGSPNSGKSHTVATIAENCLIQCNGVAHTGGMKTATLVLHYDEDPHSECELLSLLRQRPQAASRDHAPHAANSHGYVGGAADSDGIGDTSSDAAAEGSSGSSGSGYAAPPPPLGLADAIVLVSPTAYLQRRAHYAQRGRVRVRPLLLDWSALAPRHVLALLNGGSSAQLEAPHAAAEFLQDCLRVELGLFEVQRGGLQQRLGLLETFVGGSRSNRELRKLAPMDLSLDALFQESQLVICDLTDPLLSPDDANCIFEVMLDQFSCVRAPQRKLAILDDAHKYLSTATTPSPCGLAAALVRAARHSRATDTRLVISTHAPAALAEETLSAATITLLHACVAREALAALSRALPLRPARHAEAAALAQGEALVFARGARLGGACAAPPPAAAAAAADAAAAAAAAAARGGGELPWHRLRVRRRLTGASAA</sequence>
<dbReference type="InterPro" id="IPR027417">
    <property type="entry name" value="P-loop_NTPase"/>
</dbReference>
<dbReference type="AlphaFoldDB" id="A0A835ZP92"/>
<feature type="compositionally biased region" description="Low complexity" evidence="1">
    <location>
        <begin position="313"/>
        <end position="330"/>
    </location>
</feature>